<reference evidence="4" key="1">
    <citation type="journal article" date="2019" name="Int. J. Syst. Evol. Microbiol.">
        <title>The Global Catalogue of Microorganisms (GCM) 10K type strain sequencing project: providing services to taxonomists for standard genome sequencing and annotation.</title>
        <authorList>
            <consortium name="The Broad Institute Genomics Platform"/>
            <consortium name="The Broad Institute Genome Sequencing Center for Infectious Disease"/>
            <person name="Wu L."/>
            <person name="Ma J."/>
        </authorList>
    </citation>
    <scope>NUCLEOTIDE SEQUENCE [LARGE SCALE GENOMIC DNA]</scope>
    <source>
        <strain evidence="4">JCM 17666</strain>
    </source>
</reference>
<keyword evidence="4" id="KW-1185">Reference proteome</keyword>
<dbReference type="Gene3D" id="1.20.1050.10">
    <property type="match status" value="1"/>
</dbReference>
<evidence type="ECO:0000259" key="2">
    <source>
        <dbReference type="PROSITE" id="PS50405"/>
    </source>
</evidence>
<dbReference type="PANTHER" id="PTHR44051">
    <property type="entry name" value="GLUTATHIONE S-TRANSFERASE-RELATED"/>
    <property type="match status" value="1"/>
</dbReference>
<dbReference type="Pfam" id="PF00043">
    <property type="entry name" value="GST_C"/>
    <property type="match status" value="1"/>
</dbReference>
<dbReference type="PROSITE" id="PS50404">
    <property type="entry name" value="GST_NTER"/>
    <property type="match status" value="1"/>
</dbReference>
<dbReference type="InterPro" id="IPR036282">
    <property type="entry name" value="Glutathione-S-Trfase_C_sf"/>
</dbReference>
<proteinExistence type="predicted"/>
<dbReference type="SFLD" id="SFLDG01151">
    <property type="entry name" value="Main.2:_Nu-like"/>
    <property type="match status" value="1"/>
</dbReference>
<dbReference type="PANTHER" id="PTHR44051:SF19">
    <property type="entry name" value="DISULFIDE-BOND OXIDOREDUCTASE YFCG"/>
    <property type="match status" value="1"/>
</dbReference>
<dbReference type="SFLD" id="SFLDG00358">
    <property type="entry name" value="Main_(cytGST)"/>
    <property type="match status" value="1"/>
</dbReference>
<dbReference type="PROSITE" id="PS50405">
    <property type="entry name" value="GST_CTER"/>
    <property type="match status" value="1"/>
</dbReference>
<dbReference type="Pfam" id="PF13409">
    <property type="entry name" value="GST_N_2"/>
    <property type="match status" value="1"/>
</dbReference>
<evidence type="ECO:0000259" key="1">
    <source>
        <dbReference type="PROSITE" id="PS50404"/>
    </source>
</evidence>
<evidence type="ECO:0000313" key="4">
    <source>
        <dbReference type="Proteomes" id="UP001501671"/>
    </source>
</evidence>
<dbReference type="Gene3D" id="3.40.30.10">
    <property type="entry name" value="Glutaredoxin"/>
    <property type="match status" value="1"/>
</dbReference>
<dbReference type="SFLD" id="SFLDS00019">
    <property type="entry name" value="Glutathione_Transferase_(cytos"/>
    <property type="match status" value="1"/>
</dbReference>
<gene>
    <name evidence="3" type="ORF">GCM10023144_40000</name>
</gene>
<feature type="domain" description="GST N-terminal" evidence="1">
    <location>
        <begin position="16"/>
        <end position="103"/>
    </location>
</feature>
<dbReference type="CDD" id="cd03048">
    <property type="entry name" value="GST_N_Ure2p_like"/>
    <property type="match status" value="1"/>
</dbReference>
<feature type="domain" description="GST C-terminal" evidence="2">
    <location>
        <begin position="106"/>
        <end position="224"/>
    </location>
</feature>
<evidence type="ECO:0000313" key="3">
    <source>
        <dbReference type="EMBL" id="GAA4340390.1"/>
    </source>
</evidence>
<dbReference type="SUPFAM" id="SSF52833">
    <property type="entry name" value="Thioredoxin-like"/>
    <property type="match status" value="1"/>
</dbReference>
<dbReference type="Proteomes" id="UP001501671">
    <property type="component" value="Unassembled WGS sequence"/>
</dbReference>
<dbReference type="EMBL" id="BAABFO010000025">
    <property type="protein sequence ID" value="GAA4340390.1"/>
    <property type="molecule type" value="Genomic_DNA"/>
</dbReference>
<dbReference type="InterPro" id="IPR040079">
    <property type="entry name" value="Glutathione_S-Trfase"/>
</dbReference>
<dbReference type="InterPro" id="IPR010987">
    <property type="entry name" value="Glutathione-S-Trfase_C-like"/>
</dbReference>
<dbReference type="SUPFAM" id="SSF47616">
    <property type="entry name" value="GST C-terminal domain-like"/>
    <property type="match status" value="1"/>
</dbReference>
<name>A0ABP8HJZ2_9BURK</name>
<comment type="caution">
    <text evidence="3">The sequence shown here is derived from an EMBL/GenBank/DDBJ whole genome shotgun (WGS) entry which is preliminary data.</text>
</comment>
<dbReference type="InterPro" id="IPR004046">
    <property type="entry name" value="GST_C"/>
</dbReference>
<organism evidence="3 4">
    <name type="scientific">Pigmentiphaga soli</name>
    <dbReference type="NCBI Taxonomy" id="1007095"/>
    <lineage>
        <taxon>Bacteria</taxon>
        <taxon>Pseudomonadati</taxon>
        <taxon>Pseudomonadota</taxon>
        <taxon>Betaproteobacteria</taxon>
        <taxon>Burkholderiales</taxon>
        <taxon>Alcaligenaceae</taxon>
        <taxon>Pigmentiphaga</taxon>
    </lineage>
</organism>
<dbReference type="InterPro" id="IPR004045">
    <property type="entry name" value="Glutathione_S-Trfase_N"/>
</dbReference>
<accession>A0ABP8HJZ2</accession>
<sequence length="224" mass="25406">MNDNHCSDPSAPASLAMTIQLYAFDTPNGRKISVALEEMQLPYAAHVVDIGKKQQFEPDFLRISPPGKIPAIVDDDGPGGKTVSVFESGAILVYLGEKSGKFWPADPLARVEVLQWLMFQVGSFGPMPGQVHHFLSVQDPADQRYGLERFTKETLRLYGVMDRHLERNEYFARELSIADFAILGWAWRHPRHRVDLADYPHVERWYGALMSRPGVRRGFEVPLR</sequence>
<dbReference type="InterPro" id="IPR036249">
    <property type="entry name" value="Thioredoxin-like_sf"/>
</dbReference>
<protein>
    <submittedName>
        <fullName evidence="3">Glutathione S-transferase family protein</fullName>
    </submittedName>
</protein>